<dbReference type="EMBL" id="CP048882">
    <property type="protein sequence ID" value="QPP10588.1"/>
    <property type="molecule type" value="Genomic_DNA"/>
</dbReference>
<dbReference type="Pfam" id="PF14030">
    <property type="entry name" value="DUF4245"/>
    <property type="match status" value="1"/>
</dbReference>
<dbReference type="RefSeq" id="WP_197354324.1">
    <property type="nucleotide sequence ID" value="NZ_CP048882.1"/>
</dbReference>
<evidence type="ECO:0000256" key="2">
    <source>
        <dbReference type="SAM" id="Phobius"/>
    </source>
</evidence>
<evidence type="ECO:0000256" key="1">
    <source>
        <dbReference type="SAM" id="MobiDB-lite"/>
    </source>
</evidence>
<keyword evidence="2" id="KW-0812">Transmembrane</keyword>
<keyword evidence="2" id="KW-1133">Transmembrane helix</keyword>
<reference evidence="4" key="1">
    <citation type="submission" date="2020-02" db="EMBL/GenBank/DDBJ databases">
        <title>Streptomyces sp. ASO4wet.</title>
        <authorList>
            <person name="Risdian C."/>
            <person name="Landwehr W."/>
            <person name="Schupp P."/>
            <person name="Wink J."/>
        </authorList>
    </citation>
    <scope>NUCLEOTIDE SEQUENCE [LARGE SCALE GENOMIC DNA]</scope>
    <source>
        <strain evidence="4">ASO4wet</strain>
    </source>
</reference>
<keyword evidence="4" id="KW-1185">Reference proteome</keyword>
<feature type="transmembrane region" description="Helical" evidence="2">
    <location>
        <begin position="23"/>
        <end position="41"/>
    </location>
</feature>
<name>A0A7T1TCS4_9ACTN</name>
<accession>A0A7T1TCS4</accession>
<dbReference type="InterPro" id="IPR025339">
    <property type="entry name" value="DUF4245"/>
</dbReference>
<sequence>MGGVAAQAEQPERRQRNRTVRGMVPSLGVVLLAAFFIYLFVPHDESLDPVKPVDYKVELDSARRAAPYPVLAPEGLPEKWRATSVRYEADGPDGRAWHLGFMTPDTQYAAVEQSDEKRPSKYIEDVTHRARKTAKTVRVRGEEWIRYEGAKYDALVRVSADGGSSGSGDDSKPGKGGGDAEAGGEKAGKGRPYTTVVTGTASFAQLQKMAAALSAGEAGGAAKG</sequence>
<evidence type="ECO:0000313" key="4">
    <source>
        <dbReference type="Proteomes" id="UP000595046"/>
    </source>
</evidence>
<dbReference type="Proteomes" id="UP000595046">
    <property type="component" value="Chromosome"/>
</dbReference>
<protein>
    <submittedName>
        <fullName evidence="3">DUF4245 domain-containing protein</fullName>
    </submittedName>
</protein>
<evidence type="ECO:0000313" key="3">
    <source>
        <dbReference type="EMBL" id="QPP10588.1"/>
    </source>
</evidence>
<feature type="region of interest" description="Disordered" evidence="1">
    <location>
        <begin position="160"/>
        <end position="193"/>
    </location>
</feature>
<dbReference type="AlphaFoldDB" id="A0A7T1TCS4"/>
<gene>
    <name evidence="3" type="ORF">G4Z16_10615</name>
</gene>
<organism evidence="3 4">
    <name type="scientific">Streptomyces bathyalis</name>
    <dbReference type="NCBI Taxonomy" id="2710756"/>
    <lineage>
        <taxon>Bacteria</taxon>
        <taxon>Bacillati</taxon>
        <taxon>Actinomycetota</taxon>
        <taxon>Actinomycetes</taxon>
        <taxon>Kitasatosporales</taxon>
        <taxon>Streptomycetaceae</taxon>
        <taxon>Streptomyces</taxon>
    </lineage>
</organism>
<dbReference type="KEGG" id="sbat:G4Z16_10615"/>
<proteinExistence type="predicted"/>
<keyword evidence="2" id="KW-0472">Membrane</keyword>